<evidence type="ECO:0000313" key="2">
    <source>
        <dbReference type="EMBL" id="ACR36510.1"/>
    </source>
</evidence>
<reference evidence="2" key="1">
    <citation type="journal article" date="2009" name="PLoS Genet.">
        <title>Sequencing, mapping, and analysis of 27,455 maize full-length cDNAs.</title>
        <authorList>
            <person name="Soderlund C."/>
            <person name="Descour A."/>
            <person name="Kudrna D."/>
            <person name="Bomhoff M."/>
            <person name="Boyd L."/>
            <person name="Currie J."/>
            <person name="Angelova A."/>
            <person name="Collura K."/>
            <person name="Wissotski M."/>
            <person name="Ashley E."/>
            <person name="Morrow D."/>
            <person name="Fernandes J."/>
            <person name="Walbot V."/>
            <person name="Yu Y."/>
        </authorList>
    </citation>
    <scope>NUCLEOTIDE SEQUENCE</scope>
    <source>
        <strain evidence="2">B73</strain>
    </source>
</reference>
<reference evidence="2" key="2">
    <citation type="submission" date="2012-06" db="EMBL/GenBank/DDBJ databases">
        <authorList>
            <person name="Yu Y."/>
            <person name="Currie J."/>
            <person name="Lomeli R."/>
            <person name="Angelova A."/>
            <person name="Collura K."/>
            <person name="Wissotski M."/>
            <person name="Campos D."/>
            <person name="Kudrna D."/>
            <person name="Golser W."/>
            <person name="Ashely E."/>
            <person name="Descour A."/>
            <person name="Fernandes J."/>
            <person name="Soderlund C."/>
            <person name="Walbot V."/>
        </authorList>
    </citation>
    <scope>NUCLEOTIDE SEQUENCE</scope>
    <source>
        <strain evidence="2">B73</strain>
    </source>
</reference>
<name>C4J5R0_MAIZE</name>
<proteinExistence type="evidence at transcript level"/>
<dbReference type="AlphaFoldDB" id="C4J5R0"/>
<accession>C4J5R0</accession>
<protein>
    <submittedName>
        <fullName evidence="2">Uncharacterized protein</fullName>
    </submittedName>
</protein>
<evidence type="ECO:0000256" key="1">
    <source>
        <dbReference type="SAM" id="MobiDB-lite"/>
    </source>
</evidence>
<feature type="region of interest" description="Disordered" evidence="1">
    <location>
        <begin position="1"/>
        <end position="27"/>
    </location>
</feature>
<sequence>MSPRLPTFSSTVIQPMRSRTRSAYGSDASQYGNADMLRPISANRSASHTLVYALPKLVTFTVVVAAVEGRVREQATGMGLMLHSSSAARARRRWDGDGAIVG</sequence>
<organism evidence="2">
    <name type="scientific">Zea mays</name>
    <name type="common">Maize</name>
    <dbReference type="NCBI Taxonomy" id="4577"/>
    <lineage>
        <taxon>Eukaryota</taxon>
        <taxon>Viridiplantae</taxon>
        <taxon>Streptophyta</taxon>
        <taxon>Embryophyta</taxon>
        <taxon>Tracheophyta</taxon>
        <taxon>Spermatophyta</taxon>
        <taxon>Magnoliopsida</taxon>
        <taxon>Liliopsida</taxon>
        <taxon>Poales</taxon>
        <taxon>Poaceae</taxon>
        <taxon>PACMAD clade</taxon>
        <taxon>Panicoideae</taxon>
        <taxon>Andropogonodae</taxon>
        <taxon>Andropogoneae</taxon>
        <taxon>Tripsacinae</taxon>
        <taxon>Zea</taxon>
    </lineage>
</organism>
<dbReference type="EMBL" id="BT086157">
    <property type="protein sequence ID" value="ACR36510.1"/>
    <property type="molecule type" value="mRNA"/>
</dbReference>